<dbReference type="CDD" id="cd00229">
    <property type="entry name" value="SGNH_hydrolase"/>
    <property type="match status" value="1"/>
</dbReference>
<dbReference type="PANTHER" id="PTHR34407">
    <property type="entry name" value="EXPRESSED PROTEIN"/>
    <property type="match status" value="1"/>
</dbReference>
<dbReference type="Pfam" id="PF13472">
    <property type="entry name" value="Lipase_GDSL_2"/>
    <property type="match status" value="1"/>
</dbReference>
<protein>
    <recommendedName>
        <fullName evidence="1">SGNH hydrolase-type esterase domain-containing protein</fullName>
    </recommendedName>
</protein>
<dbReference type="EMBL" id="JACJVO010000061">
    <property type="protein sequence ID" value="MBB6735930.1"/>
    <property type="molecule type" value="Genomic_DNA"/>
</dbReference>
<dbReference type="InterPro" id="IPR013830">
    <property type="entry name" value="SGNH_hydro"/>
</dbReference>
<sequence length="387" mass="43247">MKLQERQSPFSDYAMRDGLRRFARKLKEGRGVTVAFLGGSVTEGAGASDGERTSYRALTCRYLTERYPLSSPKFVNAAIGGTDSVYGAFRLKEHVLRQGLPIDLLFVEFAVNDAGDRDASVRAMEGIVRQARRACPDIDICFLYTARKEDVELFRTEGKEQANVDHHEEVAERYRLPSVHIAREIYRRVAAGEIGWERISGDNVHPNDFGYALYAEFLRDFLDTALRTEDGGAPEPGKETPDPAPLHPLSYAVADLRSPHEIGQAEGWEKLEDWTFEHVCYWKLPGRILFGNRIGASFRFDFYGTAVGFSMLAGIDLGNVDYSIDGGPFQTAELFDEKCADFYRPKIVLLADSLAPGAHSLDIRISESRHALSEGHAVRLLNFLVNG</sequence>
<name>A0A7X0SVX9_9BACL</name>
<dbReference type="RefSeq" id="WP_185133576.1">
    <property type="nucleotide sequence ID" value="NZ_JACJVO010000061.1"/>
</dbReference>
<gene>
    <name evidence="2" type="ORF">H7C18_33980</name>
</gene>
<feature type="domain" description="SGNH hydrolase-type esterase" evidence="1">
    <location>
        <begin position="36"/>
        <end position="213"/>
    </location>
</feature>
<evidence type="ECO:0000313" key="2">
    <source>
        <dbReference type="EMBL" id="MBB6735930.1"/>
    </source>
</evidence>
<keyword evidence="3" id="KW-1185">Reference proteome</keyword>
<dbReference type="SUPFAM" id="SSF52266">
    <property type="entry name" value="SGNH hydrolase"/>
    <property type="match status" value="1"/>
</dbReference>
<reference evidence="2 3" key="1">
    <citation type="submission" date="2020-08" db="EMBL/GenBank/DDBJ databases">
        <title>Cohnella phylogeny.</title>
        <authorList>
            <person name="Dunlap C."/>
        </authorList>
    </citation>
    <scope>NUCLEOTIDE SEQUENCE [LARGE SCALE GENOMIC DNA]</scope>
    <source>
        <strain evidence="2 3">CBP 2801</strain>
    </source>
</reference>
<evidence type="ECO:0000259" key="1">
    <source>
        <dbReference type="Pfam" id="PF13472"/>
    </source>
</evidence>
<dbReference type="Gene3D" id="2.60.120.260">
    <property type="entry name" value="Galactose-binding domain-like"/>
    <property type="match status" value="1"/>
</dbReference>
<organism evidence="2 3">
    <name type="scientific">Cohnella zeiphila</name>
    <dbReference type="NCBI Taxonomy" id="2761120"/>
    <lineage>
        <taxon>Bacteria</taxon>
        <taxon>Bacillati</taxon>
        <taxon>Bacillota</taxon>
        <taxon>Bacilli</taxon>
        <taxon>Bacillales</taxon>
        <taxon>Paenibacillaceae</taxon>
        <taxon>Cohnella</taxon>
    </lineage>
</organism>
<dbReference type="PANTHER" id="PTHR34407:SF1">
    <property type="entry name" value="SGNH HYDROLASE-TYPE ESTERASE DOMAIN-CONTAINING PROTEIN"/>
    <property type="match status" value="1"/>
</dbReference>
<dbReference type="AlphaFoldDB" id="A0A7X0SVX9"/>
<dbReference type="InterPro" id="IPR036514">
    <property type="entry name" value="SGNH_hydro_sf"/>
</dbReference>
<comment type="caution">
    <text evidence="2">The sequence shown here is derived from an EMBL/GenBank/DDBJ whole genome shotgun (WGS) entry which is preliminary data.</text>
</comment>
<evidence type="ECO:0000313" key="3">
    <source>
        <dbReference type="Proteomes" id="UP000564644"/>
    </source>
</evidence>
<accession>A0A7X0SVX9</accession>
<dbReference type="Gene3D" id="3.40.50.1110">
    <property type="entry name" value="SGNH hydrolase"/>
    <property type="match status" value="1"/>
</dbReference>
<proteinExistence type="predicted"/>
<dbReference type="Proteomes" id="UP000564644">
    <property type="component" value="Unassembled WGS sequence"/>
</dbReference>